<organism evidence="2 3">
    <name type="scientific">Candidatus Yanofskybacteria bacterium GW2011_GWE2_40_11</name>
    <dbReference type="NCBI Taxonomy" id="1619033"/>
    <lineage>
        <taxon>Bacteria</taxon>
        <taxon>Candidatus Yanofskyibacteriota</taxon>
    </lineage>
</organism>
<feature type="domain" description="Transcription elongation factor GreA/GreB C-terminal" evidence="1">
    <location>
        <begin position="120"/>
        <end position="157"/>
    </location>
</feature>
<dbReference type="InterPro" id="IPR036953">
    <property type="entry name" value="GreA/GreB_C_sf"/>
</dbReference>
<dbReference type="SUPFAM" id="SSF54534">
    <property type="entry name" value="FKBP-like"/>
    <property type="match status" value="1"/>
</dbReference>
<proteinExistence type="predicted"/>
<comment type="caution">
    <text evidence="2">The sequence shown here is derived from an EMBL/GenBank/DDBJ whole genome shotgun (WGS) entry which is preliminary data.</text>
</comment>
<gene>
    <name evidence="2" type="ORF">UT75_C0005G0066</name>
</gene>
<dbReference type="EMBL" id="LBXZ01000005">
    <property type="protein sequence ID" value="KKR40758.1"/>
    <property type="molecule type" value="Genomic_DNA"/>
</dbReference>
<protein>
    <submittedName>
        <fullName evidence="2">GreA/GreB family elongation factor</fullName>
    </submittedName>
</protein>
<dbReference type="Proteomes" id="UP000034072">
    <property type="component" value="Unassembled WGS sequence"/>
</dbReference>
<evidence type="ECO:0000259" key="1">
    <source>
        <dbReference type="Pfam" id="PF01272"/>
    </source>
</evidence>
<dbReference type="Gene3D" id="3.10.50.30">
    <property type="entry name" value="Transcription elongation factor, GreA/GreB, C-terminal domain"/>
    <property type="match status" value="1"/>
</dbReference>
<evidence type="ECO:0000313" key="3">
    <source>
        <dbReference type="Proteomes" id="UP000034072"/>
    </source>
</evidence>
<name>A0A0G0QKX3_9BACT</name>
<reference evidence="2 3" key="1">
    <citation type="journal article" date="2015" name="Nature">
        <title>rRNA introns, odd ribosomes, and small enigmatic genomes across a large radiation of phyla.</title>
        <authorList>
            <person name="Brown C.T."/>
            <person name="Hug L.A."/>
            <person name="Thomas B.C."/>
            <person name="Sharon I."/>
            <person name="Castelle C.J."/>
            <person name="Singh A."/>
            <person name="Wilkins M.J."/>
            <person name="Williams K.H."/>
            <person name="Banfield J.F."/>
        </authorList>
    </citation>
    <scope>NUCLEOTIDE SEQUENCE [LARGE SCALE GENOMIC DNA]</scope>
</reference>
<sequence length="157" mass="17062">MNKQLVVQKYFDKLRELRDSAIADVGAYKKASNEAPGAMESHSDTSKFQFDLMSSKIAEKVSEFDKLLKYKFDDDVEPESVVGVGSLIQIRENDKTIYHLIAPKGGGGVGLLVEDTVIAAVSVDSPLGNSLLGKRVGDVVIFTAGSKNRELEVISIN</sequence>
<accession>A0A0G0QKX3</accession>
<evidence type="ECO:0000313" key="2">
    <source>
        <dbReference type="EMBL" id="KKR40758.1"/>
    </source>
</evidence>
<dbReference type="GO" id="GO:0003746">
    <property type="term" value="F:translation elongation factor activity"/>
    <property type="evidence" value="ECO:0007669"/>
    <property type="project" value="UniProtKB-KW"/>
</dbReference>
<dbReference type="GO" id="GO:0032784">
    <property type="term" value="P:regulation of DNA-templated transcription elongation"/>
    <property type="evidence" value="ECO:0007669"/>
    <property type="project" value="InterPro"/>
</dbReference>
<keyword evidence="2" id="KW-0648">Protein biosynthesis</keyword>
<dbReference type="GO" id="GO:0003677">
    <property type="term" value="F:DNA binding"/>
    <property type="evidence" value="ECO:0007669"/>
    <property type="project" value="InterPro"/>
</dbReference>
<dbReference type="Pfam" id="PF01272">
    <property type="entry name" value="GreA_GreB"/>
    <property type="match status" value="1"/>
</dbReference>
<dbReference type="AlphaFoldDB" id="A0A0G0QKX3"/>
<dbReference type="InterPro" id="IPR001437">
    <property type="entry name" value="Tscrpt_elong_fac_GreA/B_C"/>
</dbReference>
<dbReference type="PROSITE" id="PS00830">
    <property type="entry name" value="GREAB_2"/>
    <property type="match status" value="1"/>
</dbReference>
<dbReference type="InterPro" id="IPR018151">
    <property type="entry name" value="TF_GreA/GreB_CS"/>
</dbReference>
<keyword evidence="2" id="KW-0251">Elongation factor</keyword>